<dbReference type="Proteomes" id="UP000310158">
    <property type="component" value="Unassembled WGS sequence"/>
</dbReference>
<sequence>MSRAYSERNRFPISAAVPTHFRINMSQFPSPIDILPPEVLLHVFVLGFKDFEPELGFAWHLKRFELQHPQNFSMVLRQDPARLSSDDVTPPINFPTFVEESGKLRVNWCLHQRLRIDFSLTTIVLAHVRFPSGTAAAHLHALLQYSQLTLQILTLEDVPNLSGFPKVTLSSLHTLNLSYLQAHRVDFLVSSLHAPVLQQLSLRDLNRTTSSPSPFRPALERVSQELPVEFTEELCRFRSVRTLVLDAVISSDDNFYVQILLWLSDIASLTVLGGDSSLCLCLWQSPFFHVDKFSTGPILGHNITHLAVDNQPSGLIEALAYRRAAGFYDKLDSLTYFPMLYDEVLSDRDIEHLRETDPRTYTSRWVHPKRLEKYAKKVTPLFRPPGLSPMAQERLSKEIYYPRYHES</sequence>
<name>A0A4S4LSC3_9AGAM</name>
<dbReference type="SUPFAM" id="SSF52047">
    <property type="entry name" value="RNI-like"/>
    <property type="match status" value="1"/>
</dbReference>
<organism evidence="1 2">
    <name type="scientific">Bondarzewia mesenterica</name>
    <dbReference type="NCBI Taxonomy" id="1095465"/>
    <lineage>
        <taxon>Eukaryota</taxon>
        <taxon>Fungi</taxon>
        <taxon>Dikarya</taxon>
        <taxon>Basidiomycota</taxon>
        <taxon>Agaricomycotina</taxon>
        <taxon>Agaricomycetes</taxon>
        <taxon>Russulales</taxon>
        <taxon>Bondarzewiaceae</taxon>
        <taxon>Bondarzewia</taxon>
    </lineage>
</organism>
<comment type="caution">
    <text evidence="1">The sequence shown here is derived from an EMBL/GenBank/DDBJ whole genome shotgun (WGS) entry which is preliminary data.</text>
</comment>
<evidence type="ECO:0000313" key="2">
    <source>
        <dbReference type="Proteomes" id="UP000310158"/>
    </source>
</evidence>
<proteinExistence type="predicted"/>
<reference evidence="1 2" key="1">
    <citation type="submission" date="2019-02" db="EMBL/GenBank/DDBJ databases">
        <title>Genome sequencing of the rare red list fungi Bondarzewia mesenterica.</title>
        <authorList>
            <person name="Buettner E."/>
            <person name="Kellner H."/>
        </authorList>
    </citation>
    <scope>NUCLEOTIDE SEQUENCE [LARGE SCALE GENOMIC DNA]</scope>
    <source>
        <strain evidence="1 2">DSM 108281</strain>
    </source>
</reference>
<accession>A0A4S4LSC3</accession>
<keyword evidence="2" id="KW-1185">Reference proteome</keyword>
<dbReference type="EMBL" id="SGPL01000232">
    <property type="protein sequence ID" value="THH15055.1"/>
    <property type="molecule type" value="Genomic_DNA"/>
</dbReference>
<protein>
    <submittedName>
        <fullName evidence="1">Uncharacterized protein</fullName>
    </submittedName>
</protein>
<gene>
    <name evidence="1" type="ORF">EW146_g5366</name>
</gene>
<evidence type="ECO:0000313" key="1">
    <source>
        <dbReference type="EMBL" id="THH15055.1"/>
    </source>
</evidence>
<dbReference type="AlphaFoldDB" id="A0A4S4LSC3"/>